<name>G2R6L4_THETT</name>
<organism evidence="1 2">
    <name type="scientific">Thermothielavioides terrestris (strain ATCC 38088 / NRRL 8126)</name>
    <name type="common">Thielavia terrestris</name>
    <dbReference type="NCBI Taxonomy" id="578455"/>
    <lineage>
        <taxon>Eukaryota</taxon>
        <taxon>Fungi</taxon>
        <taxon>Dikarya</taxon>
        <taxon>Ascomycota</taxon>
        <taxon>Pezizomycotina</taxon>
        <taxon>Sordariomycetes</taxon>
        <taxon>Sordariomycetidae</taxon>
        <taxon>Sordariales</taxon>
        <taxon>Chaetomiaceae</taxon>
        <taxon>Thermothielavioides</taxon>
        <taxon>Thermothielavioides terrestris</taxon>
    </lineage>
</organism>
<protein>
    <submittedName>
        <fullName evidence="1">Uncharacterized protein</fullName>
    </submittedName>
</protein>
<reference evidence="1 2" key="1">
    <citation type="journal article" date="2011" name="Nat. Biotechnol.">
        <title>Comparative genomic analysis of the thermophilic biomass-degrading fungi Myceliophthora thermophila and Thielavia terrestris.</title>
        <authorList>
            <person name="Berka R.M."/>
            <person name="Grigoriev I.V."/>
            <person name="Otillar R."/>
            <person name="Salamov A."/>
            <person name="Grimwood J."/>
            <person name="Reid I."/>
            <person name="Ishmael N."/>
            <person name="John T."/>
            <person name="Darmond C."/>
            <person name="Moisan M.-C."/>
            <person name="Henrissat B."/>
            <person name="Coutinho P.M."/>
            <person name="Lombard V."/>
            <person name="Natvig D.O."/>
            <person name="Lindquist E."/>
            <person name="Schmutz J."/>
            <person name="Lucas S."/>
            <person name="Harris P."/>
            <person name="Powlowski J."/>
            <person name="Bellemare A."/>
            <person name="Taylor D."/>
            <person name="Butler G."/>
            <person name="de Vries R.P."/>
            <person name="Allijn I.E."/>
            <person name="van den Brink J."/>
            <person name="Ushinsky S."/>
            <person name="Storms R."/>
            <person name="Powell A.J."/>
            <person name="Paulsen I.T."/>
            <person name="Elbourne L.D.H."/>
            <person name="Baker S.E."/>
            <person name="Magnuson J."/>
            <person name="LaBoissiere S."/>
            <person name="Clutterbuck A.J."/>
            <person name="Martinez D."/>
            <person name="Wogulis M."/>
            <person name="de Leon A.L."/>
            <person name="Rey M.W."/>
            <person name="Tsang A."/>
        </authorList>
    </citation>
    <scope>NUCLEOTIDE SEQUENCE [LARGE SCALE GENOMIC DNA]</scope>
    <source>
        <strain evidence="2">ATCC 38088 / NRRL 8126</strain>
    </source>
</reference>
<evidence type="ECO:0000313" key="2">
    <source>
        <dbReference type="Proteomes" id="UP000008181"/>
    </source>
</evidence>
<sequence>MGRLIQILFLFVPSHYRIGPHLLDQEKASSSGGMQVFGTRPVANAFAGLQLQQPNPGKEAWSSSCPLQRCSPPPLVSRDQTVERPAAYLHFLPTSGRWDHGHESAVRRSAETVVNRFFGPGPSMCAGPADETGTASEVPPLAAVKAGEHRSPHPLTLQLTSDGECTASAASCTSLPRAPHGDKLRPQLLRTFGSSHPRDGPTALHPVAALHGRVASVEPLTKRT</sequence>
<accession>G2R6L4</accession>
<dbReference type="RefSeq" id="XP_003654831.1">
    <property type="nucleotide sequence ID" value="XM_003654783.1"/>
</dbReference>
<dbReference type="GeneID" id="11518542"/>
<proteinExistence type="predicted"/>
<dbReference type="EMBL" id="CP003011">
    <property type="protein sequence ID" value="AEO68495.1"/>
    <property type="molecule type" value="Genomic_DNA"/>
</dbReference>
<evidence type="ECO:0000313" key="1">
    <source>
        <dbReference type="EMBL" id="AEO68495.1"/>
    </source>
</evidence>
<gene>
    <name evidence="1" type="ORF">THITE_2130234</name>
</gene>
<keyword evidence="2" id="KW-1185">Reference proteome</keyword>
<dbReference type="KEGG" id="ttt:THITE_2130234"/>
<dbReference type="Proteomes" id="UP000008181">
    <property type="component" value="Chromosome 3"/>
</dbReference>
<dbReference type="AlphaFoldDB" id="G2R6L4"/>
<dbReference type="HOGENOM" id="CLU_1235790_0_0_1"/>